<dbReference type="InterPro" id="IPR002052">
    <property type="entry name" value="DNA_methylase_N6_adenine_CS"/>
</dbReference>
<organism evidence="4 5">
    <name type="scientific">Candidatus Limisoma intestinavium</name>
    <dbReference type="NCBI Taxonomy" id="2840856"/>
    <lineage>
        <taxon>Bacteria</taxon>
        <taxon>Pseudomonadati</taxon>
        <taxon>Bacteroidota</taxon>
        <taxon>Bacteroidia</taxon>
        <taxon>Bacteroidales</taxon>
        <taxon>Candidatus Limisoma</taxon>
    </lineage>
</organism>
<protein>
    <submittedName>
        <fullName evidence="4">Methyltransferase</fullName>
    </submittedName>
</protein>
<dbReference type="InterPro" id="IPR007848">
    <property type="entry name" value="Small_mtfrase_dom"/>
</dbReference>
<sequence>MKLGTDSVLLGAWCDVGAARRILDVGTGCGIVALMAAQKNKSAQIDAIEIDEAAAREAAFNFECSKWGSRLKAIHADFLMFAPAEPYDAIVSNPPFFNSGALAPNKRRAVARHTETLPFERLFRHVAKLLSENGKFSMIAAFDAKSEVEFWAGECNLWICRRAGVRTTPEKPIRRYLWEFSKRPATLVEEEISIQDELGSRTACYRELTRDFYLQDARNE</sequence>
<proteinExistence type="predicted"/>
<dbReference type="PANTHER" id="PTHR47739:SF1">
    <property type="entry name" value="TRNA1(VAL) (ADENINE(37)-N6)-METHYLTRANSFERASE"/>
    <property type="match status" value="1"/>
</dbReference>
<keyword evidence="1 4" id="KW-0808">Transferase</keyword>
<evidence type="ECO:0000313" key="5">
    <source>
        <dbReference type="Proteomes" id="UP000824076"/>
    </source>
</evidence>
<gene>
    <name evidence="4" type="ORF">IAD18_00495</name>
</gene>
<reference evidence="4" key="2">
    <citation type="journal article" date="2021" name="PeerJ">
        <title>Extensive microbial diversity within the chicken gut microbiome revealed by metagenomics and culture.</title>
        <authorList>
            <person name="Gilroy R."/>
            <person name="Ravi A."/>
            <person name="Getino M."/>
            <person name="Pursley I."/>
            <person name="Horton D.L."/>
            <person name="Alikhan N.F."/>
            <person name="Baker D."/>
            <person name="Gharbi K."/>
            <person name="Hall N."/>
            <person name="Watson M."/>
            <person name="Adriaenssens E.M."/>
            <person name="Foster-Nyarko E."/>
            <person name="Jarju S."/>
            <person name="Secka A."/>
            <person name="Antonio M."/>
            <person name="Oren A."/>
            <person name="Chaudhuri R.R."/>
            <person name="La Ragione R."/>
            <person name="Hildebrand F."/>
            <person name="Pallen M.J."/>
        </authorList>
    </citation>
    <scope>NUCLEOTIDE SEQUENCE</scope>
    <source>
        <strain evidence="4">17073</strain>
    </source>
</reference>
<accession>A0A9D1IK63</accession>
<dbReference type="AlphaFoldDB" id="A0A9D1IK63"/>
<dbReference type="Proteomes" id="UP000824076">
    <property type="component" value="Unassembled WGS sequence"/>
</dbReference>
<dbReference type="PROSITE" id="PS00092">
    <property type="entry name" value="N6_MTASE"/>
    <property type="match status" value="1"/>
</dbReference>
<dbReference type="GO" id="GO:0032259">
    <property type="term" value="P:methylation"/>
    <property type="evidence" value="ECO:0007669"/>
    <property type="project" value="UniProtKB-KW"/>
</dbReference>
<dbReference type="Gene3D" id="3.40.50.150">
    <property type="entry name" value="Vaccinia Virus protein VP39"/>
    <property type="match status" value="1"/>
</dbReference>
<evidence type="ECO:0000256" key="2">
    <source>
        <dbReference type="ARBA" id="ARBA00022691"/>
    </source>
</evidence>
<keyword evidence="2" id="KW-0949">S-adenosyl-L-methionine</keyword>
<dbReference type="GO" id="GO:0008170">
    <property type="term" value="F:N-methyltransferase activity"/>
    <property type="evidence" value="ECO:0007669"/>
    <property type="project" value="UniProtKB-ARBA"/>
</dbReference>
<evidence type="ECO:0000259" key="3">
    <source>
        <dbReference type="Pfam" id="PF05175"/>
    </source>
</evidence>
<reference evidence="4" key="1">
    <citation type="submission" date="2020-10" db="EMBL/GenBank/DDBJ databases">
        <authorList>
            <person name="Gilroy R."/>
        </authorList>
    </citation>
    <scope>NUCLEOTIDE SEQUENCE</scope>
    <source>
        <strain evidence="4">17073</strain>
    </source>
</reference>
<name>A0A9D1IK63_9BACT</name>
<dbReference type="SUPFAM" id="SSF53335">
    <property type="entry name" value="S-adenosyl-L-methionine-dependent methyltransferases"/>
    <property type="match status" value="1"/>
</dbReference>
<evidence type="ECO:0000256" key="1">
    <source>
        <dbReference type="ARBA" id="ARBA00022603"/>
    </source>
</evidence>
<evidence type="ECO:0000313" key="4">
    <source>
        <dbReference type="EMBL" id="HIU38131.1"/>
    </source>
</evidence>
<comment type="caution">
    <text evidence="4">The sequence shown here is derived from an EMBL/GenBank/DDBJ whole genome shotgun (WGS) entry which is preliminary data.</text>
</comment>
<dbReference type="GO" id="GO:0003676">
    <property type="term" value="F:nucleic acid binding"/>
    <property type="evidence" value="ECO:0007669"/>
    <property type="project" value="InterPro"/>
</dbReference>
<dbReference type="PANTHER" id="PTHR47739">
    <property type="entry name" value="TRNA1(VAL) (ADENINE(37)-N6)-METHYLTRANSFERASE"/>
    <property type="match status" value="1"/>
</dbReference>
<dbReference type="EMBL" id="DVMS01000014">
    <property type="protein sequence ID" value="HIU38131.1"/>
    <property type="molecule type" value="Genomic_DNA"/>
</dbReference>
<dbReference type="InterPro" id="IPR029063">
    <property type="entry name" value="SAM-dependent_MTases_sf"/>
</dbReference>
<dbReference type="GO" id="GO:0008757">
    <property type="term" value="F:S-adenosylmethionine-dependent methyltransferase activity"/>
    <property type="evidence" value="ECO:0007669"/>
    <property type="project" value="UniProtKB-ARBA"/>
</dbReference>
<dbReference type="InterPro" id="IPR050210">
    <property type="entry name" value="tRNA_Adenine-N(6)_MTase"/>
</dbReference>
<keyword evidence="1 4" id="KW-0489">Methyltransferase</keyword>
<feature type="domain" description="Methyltransferase small" evidence="3">
    <location>
        <begin position="18"/>
        <end position="140"/>
    </location>
</feature>
<dbReference type="CDD" id="cd02440">
    <property type="entry name" value="AdoMet_MTases"/>
    <property type="match status" value="1"/>
</dbReference>
<dbReference type="Pfam" id="PF05175">
    <property type="entry name" value="MTS"/>
    <property type="match status" value="1"/>
</dbReference>